<dbReference type="InterPro" id="IPR029000">
    <property type="entry name" value="Cyclophilin-like_dom_sf"/>
</dbReference>
<dbReference type="GO" id="GO:0003755">
    <property type="term" value="F:peptidyl-prolyl cis-trans isomerase activity"/>
    <property type="evidence" value="ECO:0007669"/>
    <property type="project" value="UniProtKB-UniRule"/>
</dbReference>
<dbReference type="InterPro" id="IPR044665">
    <property type="entry name" value="E_coli_cyclophilin_A-like"/>
</dbReference>
<comment type="caution">
    <text evidence="6">The sequence shown here is derived from an EMBL/GenBank/DDBJ whole genome shotgun (WGS) entry which is preliminary data.</text>
</comment>
<comment type="function">
    <text evidence="4">PPIases accelerate the folding of proteins. It catalyzes the cis-trans isomerization of proline imidic peptide bonds in oligopeptides.</text>
</comment>
<dbReference type="EMBL" id="QLMD01000001">
    <property type="protein sequence ID" value="RAK01863.1"/>
    <property type="molecule type" value="Genomic_DNA"/>
</dbReference>
<dbReference type="InterPro" id="IPR002130">
    <property type="entry name" value="Cyclophilin-type_PPIase_dom"/>
</dbReference>
<accession>A0A327X7K6</accession>
<dbReference type="EMBL" id="PIPK01000001">
    <property type="protein sequence ID" value="RUO28672.1"/>
    <property type="molecule type" value="Genomic_DNA"/>
</dbReference>
<dbReference type="AlphaFoldDB" id="A0A327X7K6"/>
<protein>
    <recommendedName>
        <fullName evidence="4">Peptidyl-prolyl cis-trans isomerase</fullName>
        <shortName evidence="4">PPIase</shortName>
        <ecNumber evidence="4">5.2.1.8</ecNumber>
    </recommendedName>
</protein>
<keyword evidence="9" id="KW-1185">Reference proteome</keyword>
<name>A0A327X7K6_9GAMM</name>
<feature type="domain" description="PPIase cyclophilin-type" evidence="5">
    <location>
        <begin position="30"/>
        <end position="193"/>
    </location>
</feature>
<evidence type="ECO:0000313" key="7">
    <source>
        <dbReference type="EMBL" id="RUO28672.1"/>
    </source>
</evidence>
<evidence type="ECO:0000313" key="8">
    <source>
        <dbReference type="Proteomes" id="UP000249203"/>
    </source>
</evidence>
<keyword evidence="4" id="KW-0732">Signal</keyword>
<feature type="chain" id="PRO_5016189025" description="Peptidyl-prolyl cis-trans isomerase" evidence="4">
    <location>
        <begin position="23"/>
        <end position="197"/>
    </location>
</feature>
<gene>
    <name evidence="6" type="ORF">B0I24_101503</name>
    <name evidence="7" type="ORF">CWE07_02445</name>
</gene>
<dbReference type="Proteomes" id="UP000249203">
    <property type="component" value="Unassembled WGS sequence"/>
</dbReference>
<dbReference type="InterPro" id="IPR020892">
    <property type="entry name" value="Cyclophilin-type_PPIase_CS"/>
</dbReference>
<dbReference type="PRINTS" id="PR00153">
    <property type="entry name" value="CSAPPISMRASE"/>
</dbReference>
<organism evidence="6 8">
    <name type="scientific">Aliidiomarina maris</name>
    <dbReference type="NCBI Taxonomy" id="531312"/>
    <lineage>
        <taxon>Bacteria</taxon>
        <taxon>Pseudomonadati</taxon>
        <taxon>Pseudomonadota</taxon>
        <taxon>Gammaproteobacteria</taxon>
        <taxon>Alteromonadales</taxon>
        <taxon>Idiomarinaceae</taxon>
        <taxon>Aliidiomarina</taxon>
    </lineage>
</organism>
<dbReference type="SUPFAM" id="SSF50891">
    <property type="entry name" value="Cyclophilin-like"/>
    <property type="match status" value="1"/>
</dbReference>
<dbReference type="PROSITE" id="PS50072">
    <property type="entry name" value="CSA_PPIASE_2"/>
    <property type="match status" value="1"/>
</dbReference>
<evidence type="ECO:0000313" key="9">
    <source>
        <dbReference type="Proteomes" id="UP000287865"/>
    </source>
</evidence>
<feature type="signal peptide" evidence="4">
    <location>
        <begin position="1"/>
        <end position="22"/>
    </location>
</feature>
<evidence type="ECO:0000313" key="6">
    <source>
        <dbReference type="EMBL" id="RAK01863.1"/>
    </source>
</evidence>
<dbReference type="GO" id="GO:0006457">
    <property type="term" value="P:protein folding"/>
    <property type="evidence" value="ECO:0007669"/>
    <property type="project" value="InterPro"/>
</dbReference>
<comment type="catalytic activity">
    <reaction evidence="4">
        <text>[protein]-peptidylproline (omega=180) = [protein]-peptidylproline (omega=0)</text>
        <dbReference type="Rhea" id="RHEA:16237"/>
        <dbReference type="Rhea" id="RHEA-COMP:10747"/>
        <dbReference type="Rhea" id="RHEA-COMP:10748"/>
        <dbReference type="ChEBI" id="CHEBI:83833"/>
        <dbReference type="ChEBI" id="CHEBI:83834"/>
        <dbReference type="EC" id="5.2.1.8"/>
    </reaction>
</comment>
<dbReference type="Gene3D" id="2.40.100.10">
    <property type="entry name" value="Cyclophilin-like"/>
    <property type="match status" value="1"/>
</dbReference>
<evidence type="ECO:0000256" key="1">
    <source>
        <dbReference type="ARBA" id="ARBA00007365"/>
    </source>
</evidence>
<evidence type="ECO:0000256" key="2">
    <source>
        <dbReference type="ARBA" id="ARBA00023110"/>
    </source>
</evidence>
<evidence type="ECO:0000259" key="5">
    <source>
        <dbReference type="PROSITE" id="PS50072"/>
    </source>
</evidence>
<dbReference type="OrthoDB" id="9807797at2"/>
<evidence type="ECO:0000256" key="4">
    <source>
        <dbReference type="RuleBase" id="RU363019"/>
    </source>
</evidence>
<comment type="similarity">
    <text evidence="1 4">Belongs to the cyclophilin-type PPIase family.</text>
</comment>
<proteinExistence type="inferred from homology"/>
<evidence type="ECO:0000256" key="3">
    <source>
        <dbReference type="ARBA" id="ARBA00023235"/>
    </source>
</evidence>
<keyword evidence="2 4" id="KW-0697">Rotamase</keyword>
<reference evidence="7 9" key="1">
    <citation type="journal article" date="2018" name="Front. Microbiol.">
        <title>Genome-Based Analysis Reveals the Taxonomy and Diversity of the Family Idiomarinaceae.</title>
        <authorList>
            <person name="Liu Y."/>
            <person name="Lai Q."/>
            <person name="Shao Z."/>
        </authorList>
    </citation>
    <scope>NUCLEOTIDE SEQUENCE [LARGE SCALE GENOMIC DNA]</scope>
    <source>
        <strain evidence="7 9">CF12-14</strain>
    </source>
</reference>
<dbReference type="Pfam" id="PF00160">
    <property type="entry name" value="Pro_isomerase"/>
    <property type="match status" value="1"/>
</dbReference>
<dbReference type="PROSITE" id="PS00170">
    <property type="entry name" value="CSA_PPIASE_1"/>
    <property type="match status" value="1"/>
</dbReference>
<reference evidence="6 8" key="2">
    <citation type="submission" date="2018-06" db="EMBL/GenBank/DDBJ databases">
        <title>Genomic Encyclopedia of Type Strains, Phase III (KMG-III): the genomes of soil and plant-associated and newly described type strains.</title>
        <authorList>
            <person name="Whitman W."/>
        </authorList>
    </citation>
    <scope>NUCLEOTIDE SEQUENCE [LARGE SCALE GENOMIC DNA]</scope>
    <source>
        <strain evidence="6 8">CGMCC 1.15366</strain>
    </source>
</reference>
<sequence length="197" mass="22355">MRNKLYPLFAALLLSVLMPVKAQDIQQNNLFPRVKFVTEHGEMVVELDRMRAPLTVDNFLRYVVAGDYNNTLFHRVVEDFVVQGGGYKADDSPLRTRDPVVNESGNGLTNQFATIAMARERNPHSASSQFYFNVKDNDSLNPSSRRWGYAVFGRVVENDALLHELASVETHTDPDTQADDVPVQPLRLIRVQLLPRE</sequence>
<dbReference type="Proteomes" id="UP000287865">
    <property type="component" value="Unassembled WGS sequence"/>
</dbReference>
<keyword evidence="3 4" id="KW-0413">Isomerase</keyword>
<dbReference type="PANTHER" id="PTHR43246">
    <property type="entry name" value="PEPTIDYL-PROLYL CIS-TRANS ISOMERASE CYP38, CHLOROPLASTIC"/>
    <property type="match status" value="1"/>
</dbReference>
<dbReference type="EC" id="5.2.1.8" evidence="4"/>